<gene>
    <name evidence="2" type="ORF">CNMCM5623_003147</name>
</gene>
<organism evidence="2 3">
    <name type="scientific">Aspergillus felis</name>
    <dbReference type="NCBI Taxonomy" id="1287682"/>
    <lineage>
        <taxon>Eukaryota</taxon>
        <taxon>Fungi</taxon>
        <taxon>Dikarya</taxon>
        <taxon>Ascomycota</taxon>
        <taxon>Pezizomycotina</taxon>
        <taxon>Eurotiomycetes</taxon>
        <taxon>Eurotiomycetidae</taxon>
        <taxon>Eurotiales</taxon>
        <taxon>Aspergillaceae</taxon>
        <taxon>Aspergillus</taxon>
        <taxon>Aspergillus subgen. Fumigati</taxon>
    </lineage>
</organism>
<sequence length="251" mass="28322">MAPSFLRKFSLRRRRDDNNIVEPSPHLEVPKMRGAIPAPPMSSIHNNKPENNWHADAYKTEKYDAVYRFHTQPTNASKTDTDQSPRNTQAFKEPGVHPSDQEPAFTWQDIEPRADPNPPTEKDNLLDMETQRQTSEVGNPLPPSRQAGATAHFSTAHDEERERQCALERAIQARLLGISTTLPPYNQVSGAVIVDDEGAPHFLSPEEEEERQAALKRAVEERMLGLPRRTSFTWAQPHGPSLPSYSPATYK</sequence>
<feature type="region of interest" description="Disordered" evidence="1">
    <location>
        <begin position="129"/>
        <end position="161"/>
    </location>
</feature>
<reference evidence="2" key="1">
    <citation type="submission" date="2020-06" db="EMBL/GenBank/DDBJ databases">
        <title>Draft genome sequences of strains closely related to Aspergillus parafelis and Aspergillus hiratsukae.</title>
        <authorList>
            <person name="Dos Santos R.A.C."/>
            <person name="Rivero-Menendez O."/>
            <person name="Steenwyk J.L."/>
            <person name="Mead M.E."/>
            <person name="Goldman G.H."/>
            <person name="Alastruey-Izquierdo A."/>
            <person name="Rokas A."/>
        </authorList>
    </citation>
    <scope>NUCLEOTIDE SEQUENCE</scope>
    <source>
        <strain evidence="2">CNM-CM5623</strain>
    </source>
</reference>
<dbReference type="EMBL" id="JACBAE010001405">
    <property type="protein sequence ID" value="KAF7154889.1"/>
    <property type="molecule type" value="Genomic_DNA"/>
</dbReference>
<dbReference type="Proteomes" id="UP000654922">
    <property type="component" value="Unassembled WGS sequence"/>
</dbReference>
<feature type="region of interest" description="Disordered" evidence="1">
    <location>
        <begin position="70"/>
        <end position="103"/>
    </location>
</feature>
<feature type="region of interest" description="Disordered" evidence="1">
    <location>
        <begin position="227"/>
        <end position="251"/>
    </location>
</feature>
<feature type="compositionally biased region" description="Polar residues" evidence="1">
    <location>
        <begin position="71"/>
        <end position="90"/>
    </location>
</feature>
<protein>
    <submittedName>
        <fullName evidence="2">Uncharacterized protein</fullName>
    </submittedName>
</protein>
<comment type="caution">
    <text evidence="2">The sequence shown here is derived from an EMBL/GenBank/DDBJ whole genome shotgun (WGS) entry which is preliminary data.</text>
</comment>
<proteinExistence type="predicted"/>
<dbReference type="OrthoDB" id="4508069at2759"/>
<name>A0A8H6UKA4_9EURO</name>
<evidence type="ECO:0000313" key="2">
    <source>
        <dbReference type="EMBL" id="KAF7154889.1"/>
    </source>
</evidence>
<dbReference type="AlphaFoldDB" id="A0A8H6UKA4"/>
<evidence type="ECO:0000256" key="1">
    <source>
        <dbReference type="SAM" id="MobiDB-lite"/>
    </source>
</evidence>
<accession>A0A8H6UKA4</accession>
<feature type="region of interest" description="Disordered" evidence="1">
    <location>
        <begin position="1"/>
        <end position="52"/>
    </location>
</feature>
<evidence type="ECO:0000313" key="3">
    <source>
        <dbReference type="Proteomes" id="UP000654922"/>
    </source>
</evidence>